<dbReference type="AlphaFoldDB" id="A0A8J7DU19"/>
<feature type="domain" description="Multidrug resistance protein MdtA-like barrel-sandwich hybrid" evidence="7">
    <location>
        <begin position="72"/>
        <end position="322"/>
    </location>
</feature>
<dbReference type="PANTHER" id="PTHR30469:SF33">
    <property type="entry name" value="SLR1207 PROTEIN"/>
    <property type="match status" value="1"/>
</dbReference>
<evidence type="ECO:0000256" key="4">
    <source>
        <dbReference type="SAM" id="Coils"/>
    </source>
</evidence>
<dbReference type="PRINTS" id="PR01490">
    <property type="entry name" value="RTXTOXIND"/>
</dbReference>
<dbReference type="Pfam" id="PF25954">
    <property type="entry name" value="Beta-barrel_RND_2"/>
    <property type="match status" value="1"/>
</dbReference>
<evidence type="ECO:0000256" key="1">
    <source>
        <dbReference type="ARBA" id="ARBA00004196"/>
    </source>
</evidence>
<organism evidence="10 11">
    <name type="scientific">Lusitaniella coriacea LEGE 07157</name>
    <dbReference type="NCBI Taxonomy" id="945747"/>
    <lineage>
        <taxon>Bacteria</taxon>
        <taxon>Bacillati</taxon>
        <taxon>Cyanobacteriota</taxon>
        <taxon>Cyanophyceae</taxon>
        <taxon>Spirulinales</taxon>
        <taxon>Lusitaniellaceae</taxon>
        <taxon>Lusitaniella</taxon>
    </lineage>
</organism>
<keyword evidence="5" id="KW-0472">Membrane</keyword>
<dbReference type="GO" id="GO:0015562">
    <property type="term" value="F:efflux transmembrane transporter activity"/>
    <property type="evidence" value="ECO:0007669"/>
    <property type="project" value="InterPro"/>
</dbReference>
<accession>A0A8J7DU19</accession>
<protein>
    <submittedName>
        <fullName evidence="10">Efflux RND transporter periplasmic adaptor subunit</fullName>
    </submittedName>
</protein>
<comment type="subcellular location">
    <subcellularLocation>
        <location evidence="1">Cell envelope</location>
    </subcellularLocation>
</comment>
<dbReference type="EMBL" id="JADEWZ010000003">
    <property type="protein sequence ID" value="MBE9114786.1"/>
    <property type="molecule type" value="Genomic_DNA"/>
</dbReference>
<feature type="coiled-coil region" evidence="4">
    <location>
        <begin position="112"/>
        <end position="189"/>
    </location>
</feature>
<dbReference type="InterPro" id="IPR058792">
    <property type="entry name" value="Beta-barrel_RND_2"/>
</dbReference>
<feature type="transmembrane region" description="Helical" evidence="5">
    <location>
        <begin position="12"/>
        <end position="36"/>
    </location>
</feature>
<evidence type="ECO:0000256" key="5">
    <source>
        <dbReference type="SAM" id="Phobius"/>
    </source>
</evidence>
<dbReference type="Gene3D" id="2.40.30.170">
    <property type="match status" value="1"/>
</dbReference>
<dbReference type="InterPro" id="IPR006143">
    <property type="entry name" value="RND_pump_MFP"/>
</dbReference>
<dbReference type="Proteomes" id="UP000654482">
    <property type="component" value="Unassembled WGS sequence"/>
</dbReference>
<dbReference type="Pfam" id="PF25917">
    <property type="entry name" value="BSH_RND"/>
    <property type="match status" value="1"/>
</dbReference>
<keyword evidence="5" id="KW-0812">Transmembrane</keyword>
<keyword evidence="5" id="KW-1133">Transmembrane helix</keyword>
<dbReference type="Gene3D" id="2.40.50.100">
    <property type="match status" value="2"/>
</dbReference>
<reference evidence="10" key="1">
    <citation type="submission" date="2020-10" db="EMBL/GenBank/DDBJ databases">
        <authorList>
            <person name="Castelo-Branco R."/>
            <person name="Eusebio N."/>
            <person name="Adriana R."/>
            <person name="Vieira A."/>
            <person name="Brugerolle De Fraissinette N."/>
            <person name="Rezende De Castro R."/>
            <person name="Schneider M.P."/>
            <person name="Vasconcelos V."/>
            <person name="Leao P.N."/>
        </authorList>
    </citation>
    <scope>NUCLEOTIDE SEQUENCE</scope>
    <source>
        <strain evidence="10">LEGE 07157</strain>
    </source>
</reference>
<feature type="domain" description="Multidrug resistance protein MdtA-like C-terminal permuted SH3" evidence="9">
    <location>
        <begin position="424"/>
        <end position="479"/>
    </location>
</feature>
<keyword evidence="3" id="KW-0813">Transport</keyword>
<evidence type="ECO:0000259" key="9">
    <source>
        <dbReference type="Pfam" id="PF25967"/>
    </source>
</evidence>
<evidence type="ECO:0000256" key="2">
    <source>
        <dbReference type="ARBA" id="ARBA00009477"/>
    </source>
</evidence>
<dbReference type="InterPro" id="IPR058627">
    <property type="entry name" value="MdtA-like_C"/>
</dbReference>
<dbReference type="Gene3D" id="2.40.420.20">
    <property type="match status" value="1"/>
</dbReference>
<dbReference type="Pfam" id="PF25967">
    <property type="entry name" value="RND-MFP_C"/>
    <property type="match status" value="1"/>
</dbReference>
<feature type="domain" description="CusB-like beta-barrel" evidence="8">
    <location>
        <begin position="342"/>
        <end position="417"/>
    </location>
</feature>
<proteinExistence type="inferred from homology"/>
<feature type="domain" description="Multidrug resistance protein MdtA-like alpha-helical hairpin" evidence="6">
    <location>
        <begin position="169"/>
        <end position="259"/>
    </location>
</feature>
<evidence type="ECO:0000259" key="8">
    <source>
        <dbReference type="Pfam" id="PF25954"/>
    </source>
</evidence>
<evidence type="ECO:0000313" key="11">
    <source>
        <dbReference type="Proteomes" id="UP000654482"/>
    </source>
</evidence>
<dbReference type="InterPro" id="IPR058624">
    <property type="entry name" value="MdtA-like_HH"/>
</dbReference>
<keyword evidence="11" id="KW-1185">Reference proteome</keyword>
<dbReference type="InterPro" id="IPR058625">
    <property type="entry name" value="MdtA-like_BSH"/>
</dbReference>
<dbReference type="PANTHER" id="PTHR30469">
    <property type="entry name" value="MULTIDRUG RESISTANCE PROTEIN MDTA"/>
    <property type="match status" value="1"/>
</dbReference>
<sequence>MEFPTVGKSKRPFPWVPALIISGILVLVGGTSVALIKASNPSSEFEELTVPARQEALRADIQATGTVVPFKNVNISPQNSGRLVRLLVEQGDEVKKGQVLAVMENNTIQARGAQAEANYQQALANLKAAQIRIPGEIEQKRSRYLQAQARYRQAQARLQEEAASIPRNMEQIRAQVASAQARYNLAKKRAERNQELVKEGAISLDAFDEAVNKFHLAEADLFEARQRFEQAKGTNTPEIRQLQAALGEAEASIRETKVDFEQRQRSASAEIEQLQAAVKAAAAELQRVQIEFQETGIRAPFAGIVTQRYATEGAFVTPTTSASTSASATSSSILALAQGLEIVAKIPEVDVAQLQPKQPVEITAEAYPEKVFRGVIRRIAPEAIVEQNVTSFEVRIHLLGGHDRLRSGMNVDVTFLGQELDSNVVVPTVAVVTQEGEKGVMVIGDDNKPEFRPVTVGLTLGDQTQILRGLSPGERVFTELPDDGVPNMN</sequence>
<comment type="caution">
    <text evidence="10">The sequence shown here is derived from an EMBL/GenBank/DDBJ whole genome shotgun (WGS) entry which is preliminary data.</text>
</comment>
<dbReference type="NCBIfam" id="TIGR01730">
    <property type="entry name" value="RND_mfp"/>
    <property type="match status" value="1"/>
</dbReference>
<comment type="similarity">
    <text evidence="2">Belongs to the membrane fusion protein (MFP) (TC 8.A.1) family.</text>
</comment>
<dbReference type="Pfam" id="PF25876">
    <property type="entry name" value="HH_MFP_RND"/>
    <property type="match status" value="1"/>
</dbReference>
<keyword evidence="4" id="KW-0175">Coiled coil</keyword>
<dbReference type="Gene3D" id="1.10.287.470">
    <property type="entry name" value="Helix hairpin bin"/>
    <property type="match status" value="2"/>
</dbReference>
<evidence type="ECO:0000256" key="3">
    <source>
        <dbReference type="ARBA" id="ARBA00022448"/>
    </source>
</evidence>
<dbReference type="SUPFAM" id="SSF111369">
    <property type="entry name" value="HlyD-like secretion proteins"/>
    <property type="match status" value="3"/>
</dbReference>
<dbReference type="GO" id="GO:1990281">
    <property type="term" value="C:efflux pump complex"/>
    <property type="evidence" value="ECO:0007669"/>
    <property type="project" value="TreeGrafter"/>
</dbReference>
<feature type="coiled-coil region" evidence="4">
    <location>
        <begin position="239"/>
        <end position="291"/>
    </location>
</feature>
<name>A0A8J7DU19_9CYAN</name>
<evidence type="ECO:0000313" key="10">
    <source>
        <dbReference type="EMBL" id="MBE9114786.1"/>
    </source>
</evidence>
<dbReference type="RefSeq" id="WP_194028013.1">
    <property type="nucleotide sequence ID" value="NZ_JADEWZ010000003.1"/>
</dbReference>
<evidence type="ECO:0000259" key="6">
    <source>
        <dbReference type="Pfam" id="PF25876"/>
    </source>
</evidence>
<evidence type="ECO:0000259" key="7">
    <source>
        <dbReference type="Pfam" id="PF25917"/>
    </source>
</evidence>
<gene>
    <name evidence="10" type="ORF">IQ249_02645</name>
</gene>